<accession>A0A8J4X921</accession>
<dbReference type="AlphaFoldDB" id="A0A8J4X921"/>
<feature type="non-terminal residue" evidence="1">
    <location>
        <position position="1"/>
    </location>
</feature>
<proteinExistence type="predicted"/>
<keyword evidence="2" id="KW-1185">Reference proteome</keyword>
<organism evidence="1 2">
    <name type="scientific">Clarias magur</name>
    <name type="common">Asian catfish</name>
    <name type="synonym">Macropteronotus magur</name>
    <dbReference type="NCBI Taxonomy" id="1594786"/>
    <lineage>
        <taxon>Eukaryota</taxon>
        <taxon>Metazoa</taxon>
        <taxon>Chordata</taxon>
        <taxon>Craniata</taxon>
        <taxon>Vertebrata</taxon>
        <taxon>Euteleostomi</taxon>
        <taxon>Actinopterygii</taxon>
        <taxon>Neopterygii</taxon>
        <taxon>Teleostei</taxon>
        <taxon>Ostariophysi</taxon>
        <taxon>Siluriformes</taxon>
        <taxon>Clariidae</taxon>
        <taxon>Clarias</taxon>
    </lineage>
</organism>
<dbReference type="EMBL" id="QNUK01000035">
    <property type="protein sequence ID" value="KAF5906256.1"/>
    <property type="molecule type" value="Genomic_DNA"/>
</dbReference>
<reference evidence="1" key="1">
    <citation type="submission" date="2020-07" db="EMBL/GenBank/DDBJ databases">
        <title>Clarias magur genome sequencing, assembly and annotation.</title>
        <authorList>
            <person name="Kushwaha B."/>
            <person name="Kumar R."/>
            <person name="Das P."/>
            <person name="Joshi C.G."/>
            <person name="Kumar D."/>
            <person name="Nagpure N.S."/>
            <person name="Pandey M."/>
            <person name="Agarwal S."/>
            <person name="Srivastava S."/>
            <person name="Singh M."/>
            <person name="Sahoo L."/>
            <person name="Jayasankar P."/>
            <person name="Meher P.K."/>
            <person name="Koringa P.G."/>
            <person name="Iquebal M.A."/>
            <person name="Das S.P."/>
            <person name="Bit A."/>
            <person name="Patnaik S."/>
            <person name="Patel N."/>
            <person name="Shah T.M."/>
            <person name="Hinsu A."/>
            <person name="Jena J.K."/>
        </authorList>
    </citation>
    <scope>NUCLEOTIDE SEQUENCE</scope>
    <source>
        <strain evidence="1">CIFAMagur01</strain>
        <tissue evidence="1">Testis</tissue>
    </source>
</reference>
<protein>
    <submittedName>
        <fullName evidence="1">1,4-alpha-glucan branching enzyme GlgB 2</fullName>
    </submittedName>
</protein>
<evidence type="ECO:0000313" key="1">
    <source>
        <dbReference type="EMBL" id="KAF5906256.1"/>
    </source>
</evidence>
<dbReference type="Proteomes" id="UP000727407">
    <property type="component" value="Unassembled WGS sequence"/>
</dbReference>
<feature type="non-terminal residue" evidence="1">
    <location>
        <position position="77"/>
    </location>
</feature>
<comment type="caution">
    <text evidence="1">The sequence shown here is derived from an EMBL/GenBank/DDBJ whole genome shotgun (WGS) entry which is preliminary data.</text>
</comment>
<name>A0A8J4X921_CLAMG</name>
<sequence length="77" mass="8957">KSSAKQSLQSNTMENSSETKWRLGFPTQIKGWEEALYNLTYAEEYLELILLCRDTVTAEPHECLLLPLEQQIYSDEM</sequence>
<gene>
    <name evidence="1" type="primary">glgB2</name>
    <name evidence="1" type="ORF">DAT39_004000</name>
</gene>
<evidence type="ECO:0000313" key="2">
    <source>
        <dbReference type="Proteomes" id="UP000727407"/>
    </source>
</evidence>